<dbReference type="GeneTree" id="ENSGT00960000187202"/>
<feature type="compositionally biased region" description="Polar residues" evidence="10">
    <location>
        <begin position="168"/>
        <end position="178"/>
    </location>
</feature>
<feature type="compositionally biased region" description="Basic and acidic residues" evidence="10">
    <location>
        <begin position="197"/>
        <end position="208"/>
    </location>
</feature>
<feature type="compositionally biased region" description="Basic and acidic residues" evidence="10">
    <location>
        <begin position="823"/>
        <end position="836"/>
    </location>
</feature>
<evidence type="ECO:0000313" key="12">
    <source>
        <dbReference type="Proteomes" id="UP000018468"/>
    </source>
</evidence>
<feature type="compositionally biased region" description="Basic and acidic residues" evidence="10">
    <location>
        <begin position="330"/>
        <end position="341"/>
    </location>
</feature>
<reference evidence="12" key="1">
    <citation type="submission" date="2011-12" db="EMBL/GenBank/DDBJ databases">
        <title>The Draft Genome of Lepisosteus oculatus.</title>
        <authorList>
            <consortium name="The Broad Institute Genome Assembly &amp; Analysis Group"/>
            <consortium name="Computational R&amp;D Group"/>
            <consortium name="and Sequencing Platform"/>
            <person name="Di Palma F."/>
            <person name="Alfoldi J."/>
            <person name="Johnson J."/>
            <person name="Berlin A."/>
            <person name="Gnerre S."/>
            <person name="Jaffe D."/>
            <person name="MacCallum I."/>
            <person name="Young S."/>
            <person name="Walker B.J."/>
            <person name="Lander E.S."/>
            <person name="Lindblad-Toh K."/>
        </authorList>
    </citation>
    <scope>NUCLEOTIDE SEQUENCE [LARGE SCALE GENOMIC DNA]</scope>
</reference>
<keyword evidence="6 9" id="KW-0175">Coiled coil</keyword>
<keyword evidence="7" id="KW-0131">Cell cycle</keyword>
<dbReference type="GO" id="GO:0051177">
    <property type="term" value="P:meiotic sister chromatid cohesion"/>
    <property type="evidence" value="ECO:0000318"/>
    <property type="project" value="GO_Central"/>
</dbReference>
<dbReference type="InterPro" id="IPR038889">
    <property type="entry name" value="Shugoshin1/2"/>
</dbReference>
<keyword evidence="8" id="KW-0137">Centromere</keyword>
<organism evidence="11 12">
    <name type="scientific">Lepisosteus oculatus</name>
    <name type="common">Spotted gar</name>
    <dbReference type="NCBI Taxonomy" id="7918"/>
    <lineage>
        <taxon>Eukaryota</taxon>
        <taxon>Metazoa</taxon>
        <taxon>Chordata</taxon>
        <taxon>Craniata</taxon>
        <taxon>Vertebrata</taxon>
        <taxon>Euteleostomi</taxon>
        <taxon>Actinopterygii</taxon>
        <taxon>Neopterygii</taxon>
        <taxon>Holostei</taxon>
        <taxon>Semionotiformes</taxon>
        <taxon>Lepisosteidae</taxon>
        <taxon>Lepisosteus</taxon>
    </lineage>
</organism>
<proteinExistence type="inferred from homology"/>
<keyword evidence="12" id="KW-1185">Reference proteome</keyword>
<keyword evidence="5" id="KW-0159">Chromosome partition</keyword>
<dbReference type="PANTHER" id="PTHR21577:SF3">
    <property type="entry name" value="SHUGOSHIN 1-RELATED"/>
    <property type="match status" value="1"/>
</dbReference>
<comment type="subcellular location">
    <subcellularLocation>
        <location evidence="1">Chromosome</location>
        <location evidence="1">Centromere</location>
    </subcellularLocation>
</comment>
<evidence type="ECO:0000256" key="10">
    <source>
        <dbReference type="SAM" id="MobiDB-lite"/>
    </source>
</evidence>
<dbReference type="Proteomes" id="UP000018468">
    <property type="component" value="Linkage group LG12"/>
</dbReference>
<dbReference type="Bgee" id="ENSLOCG00000003849">
    <property type="expression patterns" value="Expressed in ovary and 12 other cell types or tissues"/>
</dbReference>
<feature type="region of interest" description="Disordered" evidence="10">
    <location>
        <begin position="712"/>
        <end position="758"/>
    </location>
</feature>
<dbReference type="HOGENOM" id="CLU_339769_0_0_1"/>
<reference evidence="11" key="3">
    <citation type="submission" date="2025-09" db="UniProtKB">
        <authorList>
            <consortium name="Ensembl"/>
        </authorList>
    </citation>
    <scope>IDENTIFICATION</scope>
</reference>
<sequence length="836" mass="90926">MVSPSYSAIADIREIMAGKKQGPLKAAKLNLSLASKIKSKNINNSSIFKISLKNNNKALALALTAAKEKYRALETETVRLQREVQKLLFENASYRHRQSQLLSLLRTLLESTYSTMATAADLCSNADDSSDLHALRSECFSTNTAGTRAPSLAARMLTRASRSVGGSKASSEVQSDPVQQHLKPSHRTDLGNTPDPEQEKASLPEQRHSKGSSCCPDPEAAPARPCPASERPSRGPSEVEVKMKKWTDLYTDAEEVPSQDKPGCLPVSEPAGRRTCAGSAAEPLPDAPPPPEEPPGRESAALETEMELTFSEASATIVTVESKPKRAAKKRSEAGPRKKEQAAGALRCAKAPAPPEKKKRKRATAHGKDAGPGVADGQFEPHGPGIKEDRSPTPKQQDDDDCSRRTFFTFRNLKDRRDTRNISNKPPENVSLGSGGLGCLEADASGAENPRKTFVISHNENARNPRDHGRKWAGHGQPGISAPPDECDTVLDCQIPGTALRDVSSVENAGGRKAEADSVLSVADSVDSRRTYVIAGPCSVTGVQNSESKDKKKMHKVPKVKSEEGDVLSMNKFSTSQNTDSAANRLTFVVTHREKLVPDVVNHRRTKVLFVTTDAESVDPERNHKSPSYDPLLSEDGNEKSTATMESVTSKKGQNNQARNQSSKKKSQSGKRKAPVPEHPEDISEPQRGPVLEQSAVLNDLRKLVTEERPPWELFPASPESCFSSPPRQQGSLSHEESPPQPAVQQASPPRTADSLPDGRVLKCLMNTNHCSGEESGRKRRCASAAVCYADPPINCKLRRGDKHTDTRFLSSPIYKRGKKHGKREEMKARVKIEGV</sequence>
<feature type="compositionally biased region" description="Basic and acidic residues" evidence="10">
    <location>
        <begin position="231"/>
        <end position="247"/>
    </location>
</feature>
<keyword evidence="4" id="KW-0132">Cell division</keyword>
<dbReference type="STRING" id="7918.ENSLOCP00000004592"/>
<dbReference type="InParanoid" id="W5M884"/>
<evidence type="ECO:0000256" key="5">
    <source>
        <dbReference type="ARBA" id="ARBA00022829"/>
    </source>
</evidence>
<dbReference type="OrthoDB" id="5990092at2759"/>
<evidence type="ECO:0000256" key="1">
    <source>
        <dbReference type="ARBA" id="ARBA00004584"/>
    </source>
</evidence>
<evidence type="ECO:0000256" key="2">
    <source>
        <dbReference type="ARBA" id="ARBA00010845"/>
    </source>
</evidence>
<dbReference type="PANTHER" id="PTHR21577">
    <property type="entry name" value="SHUGOSHIN"/>
    <property type="match status" value="1"/>
</dbReference>
<dbReference type="GO" id="GO:0051301">
    <property type="term" value="P:cell division"/>
    <property type="evidence" value="ECO:0007669"/>
    <property type="project" value="UniProtKB-KW"/>
</dbReference>
<feature type="region of interest" description="Disordered" evidence="10">
    <location>
        <begin position="159"/>
        <end position="485"/>
    </location>
</feature>
<feature type="coiled-coil region" evidence="9">
    <location>
        <begin position="56"/>
        <end position="90"/>
    </location>
</feature>
<evidence type="ECO:0000256" key="4">
    <source>
        <dbReference type="ARBA" id="ARBA00022618"/>
    </source>
</evidence>
<protein>
    <submittedName>
        <fullName evidence="11">Shugoshin 2</fullName>
    </submittedName>
</protein>
<dbReference type="eggNOG" id="ENOG502S9Y1">
    <property type="taxonomic scope" value="Eukaryota"/>
</dbReference>
<dbReference type="Ensembl" id="ENSLOCT00000004600.1">
    <property type="protein sequence ID" value="ENSLOCP00000004592.1"/>
    <property type="gene ID" value="ENSLOCG00000003849.1"/>
</dbReference>
<accession>W5M884</accession>
<dbReference type="KEGG" id="loc:107078718"/>
<keyword evidence="3" id="KW-0158">Chromosome</keyword>
<name>W5M884_LEPOC</name>
<feature type="region of interest" description="Disordered" evidence="10">
    <location>
        <begin position="542"/>
        <end position="562"/>
    </location>
</feature>
<evidence type="ECO:0000256" key="6">
    <source>
        <dbReference type="ARBA" id="ARBA00023054"/>
    </source>
</evidence>
<dbReference type="GO" id="GO:0007059">
    <property type="term" value="P:chromosome segregation"/>
    <property type="evidence" value="ECO:0007669"/>
    <property type="project" value="UniProtKB-KW"/>
</dbReference>
<evidence type="ECO:0000256" key="9">
    <source>
        <dbReference type="SAM" id="Coils"/>
    </source>
</evidence>
<feature type="compositionally biased region" description="Polar residues" evidence="10">
    <location>
        <begin position="721"/>
        <end position="733"/>
    </location>
</feature>
<reference evidence="11" key="2">
    <citation type="submission" date="2025-08" db="UniProtKB">
        <authorList>
            <consortium name="Ensembl"/>
        </authorList>
    </citation>
    <scope>IDENTIFICATION</scope>
</reference>
<dbReference type="AlphaFoldDB" id="W5M884"/>
<feature type="region of interest" description="Disordered" evidence="10">
    <location>
        <begin position="817"/>
        <end position="836"/>
    </location>
</feature>
<dbReference type="EMBL" id="AHAT01011525">
    <property type="status" value="NOT_ANNOTATED_CDS"/>
    <property type="molecule type" value="Genomic_DNA"/>
</dbReference>
<dbReference type="Gene3D" id="1.20.5.730">
    <property type="entry name" value="Single helix bin"/>
    <property type="match status" value="1"/>
</dbReference>
<evidence type="ECO:0000256" key="3">
    <source>
        <dbReference type="ARBA" id="ARBA00022454"/>
    </source>
</evidence>
<feature type="compositionally biased region" description="Basic residues" evidence="10">
    <location>
        <begin position="662"/>
        <end position="674"/>
    </location>
</feature>
<feature type="region of interest" description="Disordered" evidence="10">
    <location>
        <begin position="615"/>
        <end position="694"/>
    </location>
</feature>
<evidence type="ECO:0000313" key="11">
    <source>
        <dbReference type="Ensembl" id="ENSLOCP00000004592.1"/>
    </source>
</evidence>
<evidence type="ECO:0000256" key="8">
    <source>
        <dbReference type="ARBA" id="ARBA00023328"/>
    </source>
</evidence>
<comment type="similarity">
    <text evidence="2">Belongs to the shugoshin family.</text>
</comment>
<dbReference type="GO" id="GO:0000776">
    <property type="term" value="C:kinetochore"/>
    <property type="evidence" value="ECO:0000318"/>
    <property type="project" value="GO_Central"/>
</dbReference>
<evidence type="ECO:0000256" key="7">
    <source>
        <dbReference type="ARBA" id="ARBA00023306"/>
    </source>
</evidence>
<feature type="compositionally biased region" description="Polar residues" evidence="10">
    <location>
        <begin position="640"/>
        <end position="653"/>
    </location>
</feature>